<feature type="domain" description="HMA" evidence="1">
    <location>
        <begin position="1"/>
        <end position="66"/>
    </location>
</feature>
<dbReference type="GO" id="GO:0046872">
    <property type="term" value="F:metal ion binding"/>
    <property type="evidence" value="ECO:0007669"/>
    <property type="project" value="InterPro"/>
</dbReference>
<dbReference type="Pfam" id="PF00403">
    <property type="entry name" value="HMA"/>
    <property type="match status" value="1"/>
</dbReference>
<name>A0A4S3M207_9FLAO</name>
<accession>A0A4S3M207</accession>
<dbReference type="CDD" id="cd00371">
    <property type="entry name" value="HMA"/>
    <property type="match status" value="1"/>
</dbReference>
<evidence type="ECO:0000313" key="2">
    <source>
        <dbReference type="EMBL" id="THD67505.1"/>
    </source>
</evidence>
<proteinExistence type="predicted"/>
<dbReference type="InterPro" id="IPR006121">
    <property type="entry name" value="HMA_dom"/>
</dbReference>
<dbReference type="PROSITE" id="PS50846">
    <property type="entry name" value="HMA_2"/>
    <property type="match status" value="1"/>
</dbReference>
<keyword evidence="3" id="KW-1185">Reference proteome</keyword>
<protein>
    <submittedName>
        <fullName evidence="2">Heavy-metal-associated domain-containing protein</fullName>
    </submittedName>
</protein>
<dbReference type="Gene3D" id="3.30.70.100">
    <property type="match status" value="1"/>
</dbReference>
<gene>
    <name evidence="2" type="ORF">E7Z59_07535</name>
</gene>
<dbReference type="RefSeq" id="WP_136335710.1">
    <property type="nucleotide sequence ID" value="NZ_QXMP01000005.1"/>
</dbReference>
<comment type="caution">
    <text evidence="2">The sequence shown here is derived from an EMBL/GenBank/DDBJ whole genome shotgun (WGS) entry which is preliminary data.</text>
</comment>
<organism evidence="2 3">
    <name type="scientific">Robertkochia marina</name>
    <dbReference type="NCBI Taxonomy" id="1227945"/>
    <lineage>
        <taxon>Bacteria</taxon>
        <taxon>Pseudomonadati</taxon>
        <taxon>Bacteroidota</taxon>
        <taxon>Flavobacteriia</taxon>
        <taxon>Flavobacteriales</taxon>
        <taxon>Flavobacteriaceae</taxon>
        <taxon>Robertkochia</taxon>
    </lineage>
</organism>
<evidence type="ECO:0000313" key="3">
    <source>
        <dbReference type="Proteomes" id="UP000305939"/>
    </source>
</evidence>
<dbReference type="Proteomes" id="UP000305939">
    <property type="component" value="Unassembled WGS sequence"/>
</dbReference>
<evidence type="ECO:0000259" key="1">
    <source>
        <dbReference type="PROSITE" id="PS50846"/>
    </source>
</evidence>
<dbReference type="EMBL" id="SSMC01000002">
    <property type="protein sequence ID" value="THD67505.1"/>
    <property type="molecule type" value="Genomic_DNA"/>
</dbReference>
<dbReference type="AlphaFoldDB" id="A0A4S3M207"/>
<dbReference type="OrthoDB" id="677920at2"/>
<dbReference type="InterPro" id="IPR036163">
    <property type="entry name" value="HMA_dom_sf"/>
</dbReference>
<dbReference type="SUPFAM" id="SSF55008">
    <property type="entry name" value="HMA, heavy metal-associated domain"/>
    <property type="match status" value="1"/>
</dbReference>
<reference evidence="2 3" key="1">
    <citation type="submission" date="2019-04" db="EMBL/GenBank/DDBJ databases">
        <title>Draft genome sequence of Robertkochia marina CC-AMO-30D.</title>
        <authorList>
            <person name="Hameed A."/>
            <person name="Lin S.-Y."/>
            <person name="Shahina M."/>
            <person name="Lai W.-A."/>
            <person name="Young C.-C."/>
        </authorList>
    </citation>
    <scope>NUCLEOTIDE SEQUENCE [LARGE SCALE GENOMIC DNA]</scope>
    <source>
        <strain evidence="2 3">CC-AMO-30D</strain>
    </source>
</reference>
<sequence>MKTRIVIQNLKCGGCAKTILNRLQEEQDIHNARVLIDENTVQIDHENAATPAHIKNVLRQLGYPSVEEENGLMAKARSVVSCASGRLKD</sequence>